<dbReference type="RefSeq" id="WP_012446848.1">
    <property type="nucleotide sequence ID" value="NC_010718.1"/>
</dbReference>
<feature type="coiled-coil region" evidence="1">
    <location>
        <begin position="190"/>
        <end position="247"/>
    </location>
</feature>
<keyword evidence="1" id="KW-0175">Coiled coil</keyword>
<reference evidence="2 3" key="2">
    <citation type="journal article" date="2011" name="J. Bacteriol.">
        <title>Complete genome sequence of the anaerobic, halophilic alkalithermophile Natranaerobius thermophilus JW/NM-WN-LF.</title>
        <authorList>
            <person name="Zhao B."/>
            <person name="Mesbah N.M."/>
            <person name="Dalin E."/>
            <person name="Goodwin L."/>
            <person name="Nolan M."/>
            <person name="Pitluck S."/>
            <person name="Chertkov O."/>
            <person name="Brettin T.S."/>
            <person name="Han J."/>
            <person name="Larimer F.W."/>
            <person name="Land M.L."/>
            <person name="Hauser L."/>
            <person name="Kyrpides N."/>
            <person name="Wiegel J."/>
        </authorList>
    </citation>
    <scope>NUCLEOTIDE SEQUENCE [LARGE SCALE GENOMIC DNA]</scope>
    <source>
        <strain evidence="3">ATCC BAA-1301 / DSM 18059 / JW/NM-WN-LF</strain>
    </source>
</reference>
<evidence type="ECO:0008006" key="4">
    <source>
        <dbReference type="Google" id="ProtNLM"/>
    </source>
</evidence>
<dbReference type="InParanoid" id="B2A5C6"/>
<name>B2A5C6_NATTJ</name>
<organism evidence="2 3">
    <name type="scientific">Natranaerobius thermophilus (strain ATCC BAA-1301 / DSM 18059 / JW/NM-WN-LF)</name>
    <dbReference type="NCBI Taxonomy" id="457570"/>
    <lineage>
        <taxon>Bacteria</taxon>
        <taxon>Bacillati</taxon>
        <taxon>Bacillota</taxon>
        <taxon>Clostridia</taxon>
        <taxon>Natranaerobiales</taxon>
        <taxon>Natranaerobiaceae</taxon>
        <taxon>Natranaerobius</taxon>
    </lineage>
</organism>
<accession>B2A5C6</accession>
<evidence type="ECO:0000256" key="1">
    <source>
        <dbReference type="SAM" id="Coils"/>
    </source>
</evidence>
<proteinExistence type="predicted"/>
<gene>
    <name evidence="2" type="ordered locus">Nther_0363</name>
</gene>
<sequence length="250" mass="30008">MKEILSENMKVPDSCEVNKPIYKKLFYENAYLGKKDQELLSKNIEKITWLYSFKPDTINILPYNDKEREYEEIAVIEVLLREQSHIKRIAEIIQLTIPYPLIIIFNYGQKILFNVAHKRVNMSDESRNTYEELIFTDWVDLASLNKNDKKFIKSLDITKFSFTNFYWFYSDFVDRINIFNVSLYADEYLLEHDANDLKQIHDEIKDLEQRISQLQSDLKKEDHFNKKVKMNVEIKKLKEEKKNLIDKLNS</sequence>
<dbReference type="InterPro" id="IPR025503">
    <property type="entry name" value="DUF4391"/>
</dbReference>
<keyword evidence="3" id="KW-1185">Reference proteome</keyword>
<dbReference type="Proteomes" id="UP000001683">
    <property type="component" value="Chromosome"/>
</dbReference>
<dbReference type="OrthoDB" id="9805811at2"/>
<reference evidence="2 3" key="1">
    <citation type="submission" date="2008-04" db="EMBL/GenBank/DDBJ databases">
        <title>Complete sequence of chromosome of Natranaerobius thermophilus JW/NM-WN-LF.</title>
        <authorList>
            <consortium name="US DOE Joint Genome Institute"/>
            <person name="Copeland A."/>
            <person name="Lucas S."/>
            <person name="Lapidus A."/>
            <person name="Glavina del Rio T."/>
            <person name="Dalin E."/>
            <person name="Tice H."/>
            <person name="Bruce D."/>
            <person name="Goodwin L."/>
            <person name="Pitluck S."/>
            <person name="Chertkov O."/>
            <person name="Brettin T."/>
            <person name="Detter J.C."/>
            <person name="Han C."/>
            <person name="Kuske C.R."/>
            <person name="Schmutz J."/>
            <person name="Larimer F."/>
            <person name="Land M."/>
            <person name="Hauser L."/>
            <person name="Kyrpides N."/>
            <person name="Lykidis A."/>
            <person name="Mesbah N.M."/>
            <person name="Wiegel J."/>
        </authorList>
    </citation>
    <scope>NUCLEOTIDE SEQUENCE [LARGE SCALE GENOMIC DNA]</scope>
    <source>
        <strain evidence="3">ATCC BAA-1301 / DSM 18059 / JW/NM-WN-LF</strain>
    </source>
</reference>
<dbReference type="HOGENOM" id="CLU_083612_0_0_9"/>
<dbReference type="KEGG" id="nth:Nther_0363"/>
<dbReference type="Pfam" id="PF14335">
    <property type="entry name" value="DUF4391"/>
    <property type="match status" value="1"/>
</dbReference>
<evidence type="ECO:0000313" key="3">
    <source>
        <dbReference type="Proteomes" id="UP000001683"/>
    </source>
</evidence>
<dbReference type="EMBL" id="CP001034">
    <property type="protein sequence ID" value="ACB83960.1"/>
    <property type="molecule type" value="Genomic_DNA"/>
</dbReference>
<dbReference type="eggNOG" id="ENOG5032C11">
    <property type="taxonomic scope" value="Bacteria"/>
</dbReference>
<dbReference type="STRING" id="457570.Nther_0363"/>
<protein>
    <recommendedName>
        <fullName evidence="4">DUF4391 domain-containing protein</fullName>
    </recommendedName>
</protein>
<dbReference type="AlphaFoldDB" id="B2A5C6"/>
<evidence type="ECO:0000313" key="2">
    <source>
        <dbReference type="EMBL" id="ACB83960.1"/>
    </source>
</evidence>